<evidence type="ECO:0000313" key="13">
    <source>
        <dbReference type="EMBL" id="KAF3448983.1"/>
    </source>
</evidence>
<keyword evidence="3" id="KW-0507">mRNA processing</keyword>
<comment type="subcellular location">
    <subcellularLocation>
        <location evidence="1">Nucleus</location>
    </subcellularLocation>
</comment>
<keyword evidence="6" id="KW-0547">Nucleotide-binding</keyword>
<dbReference type="InterPro" id="IPR001339">
    <property type="entry name" value="mRNA_cap_enzyme_adenylation"/>
</dbReference>
<evidence type="ECO:0000256" key="6">
    <source>
        <dbReference type="ARBA" id="ARBA00022741"/>
    </source>
</evidence>
<evidence type="ECO:0000256" key="2">
    <source>
        <dbReference type="ARBA" id="ARBA00012475"/>
    </source>
</evidence>
<dbReference type="Gene3D" id="3.30.470.30">
    <property type="entry name" value="DNA ligase/mRNA capping enzyme"/>
    <property type="match status" value="1"/>
</dbReference>
<feature type="domain" description="mRNA capping enzyme adenylation" evidence="11">
    <location>
        <begin position="2"/>
        <end position="95"/>
    </location>
</feature>
<evidence type="ECO:0000256" key="10">
    <source>
        <dbReference type="ARBA" id="ARBA00044624"/>
    </source>
</evidence>
<evidence type="ECO:0000256" key="7">
    <source>
        <dbReference type="ARBA" id="ARBA00023042"/>
    </source>
</evidence>
<dbReference type="GO" id="GO:0005634">
    <property type="term" value="C:nucleus"/>
    <property type="evidence" value="ECO:0007669"/>
    <property type="project" value="UniProtKB-SubCell"/>
</dbReference>
<organism evidence="13 14">
    <name type="scientific">Rhamnella rubrinervis</name>
    <dbReference type="NCBI Taxonomy" id="2594499"/>
    <lineage>
        <taxon>Eukaryota</taxon>
        <taxon>Viridiplantae</taxon>
        <taxon>Streptophyta</taxon>
        <taxon>Embryophyta</taxon>
        <taxon>Tracheophyta</taxon>
        <taxon>Spermatophyta</taxon>
        <taxon>Magnoliopsida</taxon>
        <taxon>eudicotyledons</taxon>
        <taxon>Gunneridae</taxon>
        <taxon>Pentapetalae</taxon>
        <taxon>rosids</taxon>
        <taxon>fabids</taxon>
        <taxon>Rosales</taxon>
        <taxon>Rhamnaceae</taxon>
        <taxon>rhamnoid group</taxon>
        <taxon>Rhamneae</taxon>
        <taxon>Rhamnella</taxon>
    </lineage>
</organism>
<dbReference type="InterPro" id="IPR051029">
    <property type="entry name" value="mRNA_Capping_Enz/RNA_Phosphat"/>
</dbReference>
<keyword evidence="8" id="KW-0342">GTP-binding</keyword>
<evidence type="ECO:0000313" key="14">
    <source>
        <dbReference type="Proteomes" id="UP000796880"/>
    </source>
</evidence>
<dbReference type="Pfam" id="PF01331">
    <property type="entry name" value="mRNA_cap_enzyme"/>
    <property type="match status" value="1"/>
</dbReference>
<dbReference type="InterPro" id="IPR012340">
    <property type="entry name" value="NA-bd_OB-fold"/>
</dbReference>
<dbReference type="GO" id="GO:0004484">
    <property type="term" value="F:mRNA guanylyltransferase activity"/>
    <property type="evidence" value="ECO:0007669"/>
    <property type="project" value="UniProtKB-EC"/>
</dbReference>
<dbReference type="Pfam" id="PF03919">
    <property type="entry name" value="mRNA_cap_C"/>
    <property type="match status" value="1"/>
</dbReference>
<evidence type="ECO:0000259" key="11">
    <source>
        <dbReference type="Pfam" id="PF01331"/>
    </source>
</evidence>
<comment type="catalytic activity">
    <reaction evidence="10">
        <text>a 5'-end diphospho-ribonucleoside in mRNA + GTP + H(+) = a 5'-end (5'-triphosphoguanosine)-ribonucleoside in mRNA + diphosphate</text>
        <dbReference type="Rhea" id="RHEA:67012"/>
        <dbReference type="Rhea" id="RHEA-COMP:17165"/>
        <dbReference type="Rhea" id="RHEA-COMP:17166"/>
        <dbReference type="ChEBI" id="CHEBI:15378"/>
        <dbReference type="ChEBI" id="CHEBI:33019"/>
        <dbReference type="ChEBI" id="CHEBI:37565"/>
        <dbReference type="ChEBI" id="CHEBI:167616"/>
        <dbReference type="ChEBI" id="CHEBI:167617"/>
        <dbReference type="EC" id="2.7.7.50"/>
    </reaction>
    <physiologicalReaction direction="left-to-right" evidence="10">
        <dbReference type="Rhea" id="RHEA:67013"/>
    </physiologicalReaction>
</comment>
<dbReference type="Gene3D" id="2.40.50.140">
    <property type="entry name" value="Nucleic acid-binding proteins"/>
    <property type="match status" value="1"/>
</dbReference>
<dbReference type="Proteomes" id="UP000796880">
    <property type="component" value="Unassembled WGS sequence"/>
</dbReference>
<evidence type="ECO:0000256" key="5">
    <source>
        <dbReference type="ARBA" id="ARBA00022695"/>
    </source>
</evidence>
<comment type="caution">
    <text evidence="13">The sequence shown here is derived from an EMBL/GenBank/DDBJ whole genome shotgun (WGS) entry which is preliminary data.</text>
</comment>
<keyword evidence="7" id="KW-0506">mRNA capping</keyword>
<dbReference type="SUPFAM" id="SSF56091">
    <property type="entry name" value="DNA ligase/mRNA capping enzyme, catalytic domain"/>
    <property type="match status" value="1"/>
</dbReference>
<dbReference type="OrthoDB" id="200924at2759"/>
<protein>
    <recommendedName>
        <fullName evidence="2">mRNA guanylyltransferase</fullName>
        <ecNumber evidence="2">2.7.7.50</ecNumber>
    </recommendedName>
</protein>
<dbReference type="EMBL" id="VOIH02000004">
    <property type="protein sequence ID" value="KAF3448983.1"/>
    <property type="molecule type" value="Genomic_DNA"/>
</dbReference>
<name>A0A8K0HBA0_9ROSA</name>
<feature type="domain" description="mRNA capping enzyme C-terminal" evidence="12">
    <location>
        <begin position="100"/>
        <end position="194"/>
    </location>
</feature>
<keyword evidence="4" id="KW-0808">Transferase</keyword>
<evidence type="ECO:0000259" key="12">
    <source>
        <dbReference type="Pfam" id="PF03919"/>
    </source>
</evidence>
<keyword evidence="5" id="KW-0548">Nucleotidyltransferase</keyword>
<dbReference type="AlphaFoldDB" id="A0A8K0HBA0"/>
<evidence type="ECO:0000256" key="8">
    <source>
        <dbReference type="ARBA" id="ARBA00023134"/>
    </source>
</evidence>
<dbReference type="SUPFAM" id="SSF50249">
    <property type="entry name" value="Nucleic acid-binding proteins"/>
    <property type="match status" value="1"/>
</dbReference>
<dbReference type="GO" id="GO:0005525">
    <property type="term" value="F:GTP binding"/>
    <property type="evidence" value="ECO:0007669"/>
    <property type="project" value="UniProtKB-KW"/>
</dbReference>
<dbReference type="InterPro" id="IPR013846">
    <property type="entry name" value="mRNA_cap_enzyme_C"/>
</dbReference>
<dbReference type="GO" id="GO:0005524">
    <property type="term" value="F:ATP binding"/>
    <property type="evidence" value="ECO:0007669"/>
    <property type="project" value="InterPro"/>
</dbReference>
<proteinExistence type="predicted"/>
<reference evidence="13" key="1">
    <citation type="submission" date="2020-03" db="EMBL/GenBank/DDBJ databases">
        <title>A high-quality chromosome-level genome assembly of a woody plant with both climbing and erect habits, Rhamnella rubrinervis.</title>
        <authorList>
            <person name="Lu Z."/>
            <person name="Yang Y."/>
            <person name="Zhu X."/>
            <person name="Sun Y."/>
        </authorList>
    </citation>
    <scope>NUCLEOTIDE SEQUENCE</scope>
    <source>
        <strain evidence="13">BYM</strain>
        <tissue evidence="13">Leaf</tissue>
    </source>
</reference>
<sequence>MRWKMLEKEVIEPRNLERHAILNLVIQSDLGILIIDMTWNLSGLVRRKDFWLLSTVNKLLMEFIPRLSHDADGLIFQGWDDPYVPRTHEGLLKWKYRHMNSVDFLFEMVDDDHPQLFLYERGKKKLMEGNKVKFNDGSDPSFYAGKIIECSWDFENQEWVLMRIRIDKSTPNDINTYRKVMRSIRDNITEDVLLKEINEIIDLPMYADRIKNDSKASKPNLGRRR</sequence>
<dbReference type="FunFam" id="2.40.50.140:FF:000188">
    <property type="entry name" value="mRNA capping enzyme family protein"/>
    <property type="match status" value="1"/>
</dbReference>
<accession>A0A8K0HBA0</accession>
<dbReference type="PANTHER" id="PTHR10367">
    <property type="entry name" value="MRNA-CAPPING ENZYME"/>
    <property type="match status" value="1"/>
</dbReference>
<evidence type="ECO:0000256" key="4">
    <source>
        <dbReference type="ARBA" id="ARBA00022679"/>
    </source>
</evidence>
<keyword evidence="14" id="KW-1185">Reference proteome</keyword>
<evidence type="ECO:0000256" key="3">
    <source>
        <dbReference type="ARBA" id="ARBA00022664"/>
    </source>
</evidence>
<evidence type="ECO:0000256" key="1">
    <source>
        <dbReference type="ARBA" id="ARBA00004123"/>
    </source>
</evidence>
<dbReference type="EC" id="2.7.7.50" evidence="2"/>
<dbReference type="PANTHER" id="PTHR10367:SF17">
    <property type="entry name" value="MRNA-CAPPING ENZYME"/>
    <property type="match status" value="1"/>
</dbReference>
<gene>
    <name evidence="13" type="ORF">FNV43_RR09707</name>
</gene>
<evidence type="ECO:0000256" key="9">
    <source>
        <dbReference type="ARBA" id="ARBA00023242"/>
    </source>
</evidence>
<dbReference type="GO" id="GO:0006370">
    <property type="term" value="P:7-methylguanosine mRNA capping"/>
    <property type="evidence" value="ECO:0007669"/>
    <property type="project" value="UniProtKB-KW"/>
</dbReference>
<keyword evidence="9" id="KW-0539">Nucleus</keyword>